<keyword evidence="3" id="KW-1185">Reference proteome</keyword>
<protein>
    <submittedName>
        <fullName evidence="2">Pimeloyl-ACP methyl ester carboxylesterase</fullName>
    </submittedName>
</protein>
<proteinExistence type="predicted"/>
<reference evidence="2 3" key="1">
    <citation type="journal article" date="2015" name="Stand. Genomic Sci.">
        <title>Genomic Encyclopedia of Bacterial and Archaeal Type Strains, Phase III: the genomes of soil and plant-associated and newly described type strains.</title>
        <authorList>
            <person name="Whitman W.B."/>
            <person name="Woyke T."/>
            <person name="Klenk H.P."/>
            <person name="Zhou Y."/>
            <person name="Lilburn T.G."/>
            <person name="Beck B.J."/>
            <person name="De Vos P."/>
            <person name="Vandamme P."/>
            <person name="Eisen J.A."/>
            <person name="Garrity G."/>
            <person name="Hugenholtz P."/>
            <person name="Kyrpides N.C."/>
        </authorList>
    </citation>
    <scope>NUCLEOTIDE SEQUENCE [LARGE SCALE GENOMIC DNA]</scope>
    <source>
        <strain evidence="2 3">VKM Ac-2538</strain>
    </source>
</reference>
<comment type="caution">
    <text evidence="2">The sequence shown here is derived from an EMBL/GenBank/DDBJ whole genome shotgun (WGS) entry which is preliminary data.</text>
</comment>
<dbReference type="PANTHER" id="PTHR43433">
    <property type="entry name" value="HYDROLASE, ALPHA/BETA FOLD FAMILY PROTEIN"/>
    <property type="match status" value="1"/>
</dbReference>
<dbReference type="EMBL" id="SLWM01000014">
    <property type="protein sequence ID" value="TCO17426.1"/>
    <property type="molecule type" value="Genomic_DNA"/>
</dbReference>
<dbReference type="PANTHER" id="PTHR43433:SF5">
    <property type="entry name" value="AB HYDROLASE-1 DOMAIN-CONTAINING PROTEIN"/>
    <property type="match status" value="1"/>
</dbReference>
<dbReference type="InterPro" id="IPR000073">
    <property type="entry name" value="AB_hydrolase_1"/>
</dbReference>
<sequence>MPAFQVNGAELCVETFGDPADPAILLIMGAAASMLWWEEDLCSRIAAGDRFVIRFDNRDTGRSTTYPPGRPEYSFGDLAQDAVGILDALGIDCAHVVAQSMFGGVALILGVDHRDRVASLTFVSTSTGADDLPPPTGDFDLPTPDFADRASVVEYVVRSAEREAGGSPYFDEQATRRLVEQDVARARNPESTMTNHFLAKVDGPVGGGFGDITAPTLVVHGDLDPLLPLAHGEALRDAIPGAELLILEGCGHGVPRGLWDLFVPALIRHTSQA</sequence>
<accession>A0ABY2BGD6</accession>
<gene>
    <name evidence="2" type="ORF">EV644_11474</name>
</gene>
<dbReference type="Proteomes" id="UP000295818">
    <property type="component" value="Unassembled WGS sequence"/>
</dbReference>
<evidence type="ECO:0000313" key="3">
    <source>
        <dbReference type="Proteomes" id="UP000295818"/>
    </source>
</evidence>
<dbReference type="SUPFAM" id="SSF53474">
    <property type="entry name" value="alpha/beta-Hydrolases"/>
    <property type="match status" value="1"/>
</dbReference>
<evidence type="ECO:0000259" key="1">
    <source>
        <dbReference type="Pfam" id="PF00561"/>
    </source>
</evidence>
<feature type="domain" description="AB hydrolase-1" evidence="1">
    <location>
        <begin position="22"/>
        <end position="252"/>
    </location>
</feature>
<dbReference type="PRINTS" id="PR00111">
    <property type="entry name" value="ABHYDROLASE"/>
</dbReference>
<organism evidence="2 3">
    <name type="scientific">Kribbella orskensis</name>
    <dbReference type="NCBI Taxonomy" id="2512216"/>
    <lineage>
        <taxon>Bacteria</taxon>
        <taxon>Bacillati</taxon>
        <taxon>Actinomycetota</taxon>
        <taxon>Actinomycetes</taxon>
        <taxon>Propionibacteriales</taxon>
        <taxon>Kribbellaceae</taxon>
        <taxon>Kribbella</taxon>
    </lineage>
</organism>
<dbReference type="InterPro" id="IPR029058">
    <property type="entry name" value="AB_hydrolase_fold"/>
</dbReference>
<dbReference type="InterPro" id="IPR050471">
    <property type="entry name" value="AB_hydrolase"/>
</dbReference>
<dbReference type="Pfam" id="PF00561">
    <property type="entry name" value="Abhydrolase_1"/>
    <property type="match status" value="1"/>
</dbReference>
<dbReference type="Gene3D" id="3.40.50.1820">
    <property type="entry name" value="alpha/beta hydrolase"/>
    <property type="match status" value="1"/>
</dbReference>
<evidence type="ECO:0000313" key="2">
    <source>
        <dbReference type="EMBL" id="TCO17426.1"/>
    </source>
</evidence>
<name>A0ABY2BGD6_9ACTN</name>
<dbReference type="RefSeq" id="WP_132192279.1">
    <property type="nucleotide sequence ID" value="NZ_SLWM01000014.1"/>
</dbReference>